<name>A0AC35GHK7_9BILA</name>
<reference evidence="2" key="1">
    <citation type="submission" date="2022-11" db="UniProtKB">
        <authorList>
            <consortium name="WormBaseParasite"/>
        </authorList>
    </citation>
    <scope>IDENTIFICATION</scope>
</reference>
<evidence type="ECO:0000313" key="2">
    <source>
        <dbReference type="WBParaSite" id="PS1159_v2.g5426.t1"/>
    </source>
</evidence>
<accession>A0AC35GHK7</accession>
<evidence type="ECO:0000313" key="1">
    <source>
        <dbReference type="Proteomes" id="UP000887580"/>
    </source>
</evidence>
<sequence>MNYSSVIKVPDEKALDALCAKTFNQLLIHPNVIRRIRDVVDYKLPTAIQAGALPLALSGKDLIVQSPPESGKTLVFAALAAHIVNDNHQSNQREPFVTILAASSEDVTKIKNLIVKLVPDGNNVCAFYGDGDDFTDKKIAMECSVVIGTPDRMAKLCADGGIIIKLSQLLIIDDADKLMAPTFLENIQSVFKMRGSVVQVAAFCSSYPDGIEKFLQQFMESPSIFRIDSQDVQLSAANRDDKVAVEDKTPEIDDGIATSQSDHLSKNVSSIESSSSPTKTLPESLRNANADEVASQSTNANVAEPSMASQSAAVQLSAANYDDKVAVKDNTPETGDVLVALQPEQVSKNVSSDESSASPTKTSSGDRQDVQLDAANRDDIVDIKDKTPEIDRDVKENTPEKATSQSDQLSKNVSSNEPSASPTKTPSGGIFGQSNGFGVQNNDGGQGSTRGGSRGEFGAQNNDGCQCVGSVRGGSSRGGFGQSNGFSAQNNDSGQSNGFGAQNNDSGFVSTRGGSRGGFGQSSGFNAQNNDSGFGSTRGGSRDDQMNSSRGGFGRASRGSYGRGGCQSNDNQQYSNGFGENQMNSSGSNRNRGGFGNLNSAENQMSLSGATRGGFGGGRDGFGTANSAQDQMNSSGFNRGFPSRGGSFGGRGEFGNSNSAENQINSPILNRGGSFHSNSDYGQSSHGGFGSGFGHPAAANSEDAPAPEDKPRTLVLGHRFVR</sequence>
<proteinExistence type="predicted"/>
<organism evidence="1 2">
    <name type="scientific">Panagrolaimus sp. PS1159</name>
    <dbReference type="NCBI Taxonomy" id="55785"/>
    <lineage>
        <taxon>Eukaryota</taxon>
        <taxon>Metazoa</taxon>
        <taxon>Ecdysozoa</taxon>
        <taxon>Nematoda</taxon>
        <taxon>Chromadorea</taxon>
        <taxon>Rhabditida</taxon>
        <taxon>Tylenchina</taxon>
        <taxon>Panagrolaimomorpha</taxon>
        <taxon>Panagrolaimoidea</taxon>
        <taxon>Panagrolaimidae</taxon>
        <taxon>Panagrolaimus</taxon>
    </lineage>
</organism>
<protein>
    <submittedName>
        <fullName evidence="2">ATP-dependent RNA helicase</fullName>
    </submittedName>
</protein>
<dbReference type="Proteomes" id="UP000887580">
    <property type="component" value="Unplaced"/>
</dbReference>
<dbReference type="WBParaSite" id="PS1159_v2.g5426.t1">
    <property type="protein sequence ID" value="PS1159_v2.g5426.t1"/>
    <property type="gene ID" value="PS1159_v2.g5426"/>
</dbReference>